<dbReference type="GO" id="GO:0022857">
    <property type="term" value="F:transmembrane transporter activity"/>
    <property type="evidence" value="ECO:0007669"/>
    <property type="project" value="InterPro"/>
</dbReference>
<dbReference type="AlphaFoldDB" id="A0A9D2RPJ1"/>
<keyword evidence="7 12" id="KW-0812">Transmembrane</keyword>
<protein>
    <submittedName>
        <fullName evidence="14">DMT family transporter</fullName>
    </submittedName>
</protein>
<dbReference type="Pfam" id="PF00892">
    <property type="entry name" value="EamA"/>
    <property type="match status" value="2"/>
</dbReference>
<evidence type="ECO:0000256" key="7">
    <source>
        <dbReference type="ARBA" id="ARBA00022692"/>
    </source>
</evidence>
<dbReference type="PANTHER" id="PTHR30561">
    <property type="entry name" value="SMR FAMILY PROTON-DEPENDENT DRUG EFFLUX TRANSPORTER SUGE"/>
    <property type="match status" value="1"/>
</dbReference>
<comment type="similarity">
    <text evidence="2">Belongs to the EamA transporter family.</text>
</comment>
<comment type="caution">
    <text evidence="14">The sequence shown here is derived from an EMBL/GenBank/DDBJ whole genome shotgun (WGS) entry which is preliminary data.</text>
</comment>
<name>A0A9D2RPJ1_9MICO</name>
<keyword evidence="11 12" id="KW-0472">Membrane</keyword>
<dbReference type="InterPro" id="IPR000390">
    <property type="entry name" value="Small_drug/metabolite_transptr"/>
</dbReference>
<accession>A0A9D2RPJ1</accession>
<dbReference type="InterPro" id="IPR037185">
    <property type="entry name" value="EmrE-like"/>
</dbReference>
<feature type="transmembrane region" description="Helical" evidence="12">
    <location>
        <begin position="33"/>
        <end position="54"/>
    </location>
</feature>
<keyword evidence="5" id="KW-0997">Cell inner membrane</keyword>
<keyword evidence="3" id="KW-1003">Cell membrane</keyword>
<dbReference type="InterPro" id="IPR000620">
    <property type="entry name" value="EamA_dom"/>
</dbReference>
<feature type="transmembrane region" description="Helical" evidence="12">
    <location>
        <begin position="61"/>
        <end position="81"/>
    </location>
</feature>
<evidence type="ECO:0000256" key="8">
    <source>
        <dbReference type="ARBA" id="ARBA00022985"/>
    </source>
</evidence>
<evidence type="ECO:0000313" key="15">
    <source>
        <dbReference type="Proteomes" id="UP000823823"/>
    </source>
</evidence>
<feature type="transmembrane region" description="Helical" evidence="12">
    <location>
        <begin position="242"/>
        <end position="262"/>
    </location>
</feature>
<feature type="transmembrane region" description="Helical" evidence="12">
    <location>
        <begin position="121"/>
        <end position="142"/>
    </location>
</feature>
<dbReference type="GO" id="GO:0005886">
    <property type="term" value="C:plasma membrane"/>
    <property type="evidence" value="ECO:0007669"/>
    <property type="project" value="UniProtKB-SubCell"/>
</dbReference>
<dbReference type="GO" id="GO:0009103">
    <property type="term" value="P:lipopolysaccharide biosynthetic process"/>
    <property type="evidence" value="ECO:0007669"/>
    <property type="project" value="UniProtKB-KW"/>
</dbReference>
<feature type="transmembrane region" description="Helical" evidence="12">
    <location>
        <begin position="216"/>
        <end position="235"/>
    </location>
</feature>
<keyword evidence="6" id="KW-0441">Lipid A biosynthesis</keyword>
<dbReference type="PANTHER" id="PTHR30561:SF9">
    <property type="entry name" value="4-AMINO-4-DEOXY-L-ARABINOSE-PHOSPHOUNDECAPRENOL FLIPPASE SUBUNIT ARNF-RELATED"/>
    <property type="match status" value="1"/>
</dbReference>
<dbReference type="EMBL" id="DWZH01000068">
    <property type="protein sequence ID" value="HJB10656.1"/>
    <property type="molecule type" value="Genomic_DNA"/>
</dbReference>
<sequence>MTATALVTVLAAAVFHALWNTAAKSTQGDSTVFVWMYFTGGALLCAPLVVIQMLREDHAYGWELLLAPAVTAGFHIAYSLLLQTGYRRADMGVVYPVARGTGPLLAVTVAVLALGERLEPLALLGGVAIVAGILVVTGRSLFRRASSLATGLFYGVATGVAIAAYTLWDDFSVNALGITPIVYFGLASTAQSLLMLPWVLRRRDQLAPTWAMDKRQVIVVAVLSPLAYILVLYALTTTSVALVAPIRESSIVIGALLSWWLFRERDPLRRILGAVIVAAGIALMVRG</sequence>
<feature type="transmembrane region" description="Helical" evidence="12">
    <location>
        <begin position="148"/>
        <end position="168"/>
    </location>
</feature>
<evidence type="ECO:0000256" key="10">
    <source>
        <dbReference type="ARBA" id="ARBA00023098"/>
    </source>
</evidence>
<evidence type="ECO:0000256" key="1">
    <source>
        <dbReference type="ARBA" id="ARBA00004651"/>
    </source>
</evidence>
<evidence type="ECO:0000256" key="11">
    <source>
        <dbReference type="ARBA" id="ARBA00023136"/>
    </source>
</evidence>
<dbReference type="Gene3D" id="1.10.3730.20">
    <property type="match status" value="2"/>
</dbReference>
<reference evidence="14" key="1">
    <citation type="journal article" date="2021" name="PeerJ">
        <title>Extensive microbial diversity within the chicken gut microbiome revealed by metagenomics and culture.</title>
        <authorList>
            <person name="Gilroy R."/>
            <person name="Ravi A."/>
            <person name="Getino M."/>
            <person name="Pursley I."/>
            <person name="Horton D.L."/>
            <person name="Alikhan N.F."/>
            <person name="Baker D."/>
            <person name="Gharbi K."/>
            <person name="Hall N."/>
            <person name="Watson M."/>
            <person name="Adriaenssens E.M."/>
            <person name="Foster-Nyarko E."/>
            <person name="Jarju S."/>
            <person name="Secka A."/>
            <person name="Antonio M."/>
            <person name="Oren A."/>
            <person name="Chaudhuri R.R."/>
            <person name="La Ragione R."/>
            <person name="Hildebrand F."/>
            <person name="Pallen M.J."/>
        </authorList>
    </citation>
    <scope>NUCLEOTIDE SEQUENCE</scope>
    <source>
        <strain evidence="14">ChiHjej13B12-24818</strain>
    </source>
</reference>
<keyword evidence="4" id="KW-0444">Lipid biosynthesis</keyword>
<keyword evidence="9 12" id="KW-1133">Transmembrane helix</keyword>
<reference evidence="14" key="2">
    <citation type="submission" date="2021-04" db="EMBL/GenBank/DDBJ databases">
        <authorList>
            <person name="Gilroy R."/>
        </authorList>
    </citation>
    <scope>NUCLEOTIDE SEQUENCE</scope>
    <source>
        <strain evidence="14">ChiHjej13B12-24818</strain>
    </source>
</reference>
<keyword evidence="10" id="KW-0443">Lipid metabolism</keyword>
<feature type="domain" description="EamA" evidence="13">
    <location>
        <begin position="5"/>
        <end position="137"/>
    </location>
</feature>
<evidence type="ECO:0000256" key="9">
    <source>
        <dbReference type="ARBA" id="ARBA00022989"/>
    </source>
</evidence>
<proteinExistence type="inferred from homology"/>
<feature type="transmembrane region" description="Helical" evidence="12">
    <location>
        <begin position="175"/>
        <end position="196"/>
    </location>
</feature>
<evidence type="ECO:0000256" key="3">
    <source>
        <dbReference type="ARBA" id="ARBA00022475"/>
    </source>
</evidence>
<evidence type="ECO:0000256" key="4">
    <source>
        <dbReference type="ARBA" id="ARBA00022516"/>
    </source>
</evidence>
<dbReference type="Proteomes" id="UP000823823">
    <property type="component" value="Unassembled WGS sequence"/>
</dbReference>
<comment type="subcellular location">
    <subcellularLocation>
        <location evidence="1">Cell membrane</location>
        <topology evidence="1">Multi-pass membrane protein</topology>
    </subcellularLocation>
</comment>
<feature type="transmembrane region" description="Helical" evidence="12">
    <location>
        <begin position="93"/>
        <end position="114"/>
    </location>
</feature>
<evidence type="ECO:0000256" key="12">
    <source>
        <dbReference type="SAM" id="Phobius"/>
    </source>
</evidence>
<evidence type="ECO:0000256" key="2">
    <source>
        <dbReference type="ARBA" id="ARBA00007362"/>
    </source>
</evidence>
<gene>
    <name evidence="14" type="ORF">H9786_09030</name>
</gene>
<evidence type="ECO:0000256" key="5">
    <source>
        <dbReference type="ARBA" id="ARBA00022519"/>
    </source>
</evidence>
<keyword evidence="8" id="KW-0448">Lipopolysaccharide biosynthesis</keyword>
<evidence type="ECO:0000313" key="14">
    <source>
        <dbReference type="EMBL" id="HJB10656.1"/>
    </source>
</evidence>
<feature type="domain" description="EamA" evidence="13">
    <location>
        <begin position="150"/>
        <end position="285"/>
    </location>
</feature>
<organism evidence="14 15">
    <name type="scientific">Candidatus Brachybacterium merdavium</name>
    <dbReference type="NCBI Taxonomy" id="2838513"/>
    <lineage>
        <taxon>Bacteria</taxon>
        <taxon>Bacillati</taxon>
        <taxon>Actinomycetota</taxon>
        <taxon>Actinomycetes</taxon>
        <taxon>Micrococcales</taxon>
        <taxon>Dermabacteraceae</taxon>
        <taxon>Brachybacterium</taxon>
    </lineage>
</organism>
<evidence type="ECO:0000256" key="6">
    <source>
        <dbReference type="ARBA" id="ARBA00022556"/>
    </source>
</evidence>
<dbReference type="SUPFAM" id="SSF103481">
    <property type="entry name" value="Multidrug resistance efflux transporter EmrE"/>
    <property type="match status" value="2"/>
</dbReference>
<evidence type="ECO:0000259" key="13">
    <source>
        <dbReference type="Pfam" id="PF00892"/>
    </source>
</evidence>